<dbReference type="GO" id="GO:0046872">
    <property type="term" value="F:metal ion binding"/>
    <property type="evidence" value="ECO:0007669"/>
    <property type="project" value="UniProtKB-KW"/>
</dbReference>
<dbReference type="CDD" id="cd00713">
    <property type="entry name" value="GltS"/>
    <property type="match status" value="1"/>
</dbReference>
<comment type="pathway">
    <text evidence="3">Energy metabolism; nitrogen metabolism.</text>
</comment>
<comment type="cofactor">
    <cofactor evidence="1">
        <name>FMN</name>
        <dbReference type="ChEBI" id="CHEBI:58210"/>
    </cofactor>
</comment>
<keyword evidence="12" id="KW-0408">Iron</keyword>
<evidence type="ECO:0000256" key="11">
    <source>
        <dbReference type="ARBA" id="ARBA00023002"/>
    </source>
</evidence>
<name>A0A7S1BMF4_9STRA</name>
<evidence type="ECO:0000256" key="1">
    <source>
        <dbReference type="ARBA" id="ARBA00001917"/>
    </source>
</evidence>
<evidence type="ECO:0000256" key="14">
    <source>
        <dbReference type="ARBA" id="ARBA00023164"/>
    </source>
</evidence>
<keyword evidence="15" id="KW-0003">3Fe-4S</keyword>
<evidence type="ECO:0000256" key="9">
    <source>
        <dbReference type="ARBA" id="ARBA00022723"/>
    </source>
</evidence>
<evidence type="ECO:0000256" key="13">
    <source>
        <dbReference type="ARBA" id="ARBA00023014"/>
    </source>
</evidence>
<keyword evidence="9" id="KW-0479">Metal-binding</keyword>
<evidence type="ECO:0000313" key="20">
    <source>
        <dbReference type="EMBL" id="CAD8889786.1"/>
    </source>
</evidence>
<dbReference type="InterPro" id="IPR006982">
    <property type="entry name" value="Glu_synth_centr_N"/>
</dbReference>
<keyword evidence="11" id="KW-0560">Oxidoreductase</keyword>
<dbReference type="SUPFAM" id="SSF56235">
    <property type="entry name" value="N-terminal nucleophile aminohydrolases (Ntn hydrolases)"/>
    <property type="match status" value="1"/>
</dbReference>
<dbReference type="FunFam" id="3.20.20.70:FF:000084">
    <property type="entry name" value="Ferredoxin-dependent glutamate synthase, chloroplastic"/>
    <property type="match status" value="1"/>
</dbReference>
<dbReference type="EC" id="1.4.7.1" evidence="17"/>
<dbReference type="InterPro" id="IPR002489">
    <property type="entry name" value="Glu_synth_asu_C"/>
</dbReference>
<dbReference type="PROSITE" id="PS51278">
    <property type="entry name" value="GATASE_TYPE_2"/>
    <property type="match status" value="1"/>
</dbReference>
<proteinExistence type="inferred from homology"/>
<dbReference type="GO" id="GO:0019676">
    <property type="term" value="P:ammonia assimilation cycle"/>
    <property type="evidence" value="ECO:0007669"/>
    <property type="project" value="TreeGrafter"/>
</dbReference>
<keyword evidence="14" id="KW-0314">Glutamate biosynthesis</keyword>
<evidence type="ECO:0000256" key="15">
    <source>
        <dbReference type="ARBA" id="ARBA00023291"/>
    </source>
</evidence>
<keyword evidence="7" id="KW-0285">Flavoprotein</keyword>
<dbReference type="EMBL" id="HBFR01023683">
    <property type="protein sequence ID" value="CAD8889786.1"/>
    <property type="molecule type" value="Transcribed_RNA"/>
</dbReference>
<dbReference type="CDD" id="cd02808">
    <property type="entry name" value="GltS_FMN"/>
    <property type="match status" value="1"/>
</dbReference>
<protein>
    <recommendedName>
        <fullName evidence="17">glutamate synthase (ferredoxin)</fullName>
        <ecNumber evidence="17">1.4.7.1</ecNumber>
    </recommendedName>
</protein>
<comment type="cofactor">
    <cofactor evidence="2">
        <name>[3Fe-4S] cluster</name>
        <dbReference type="ChEBI" id="CHEBI:21137"/>
    </cofactor>
</comment>
<evidence type="ECO:0000256" key="16">
    <source>
        <dbReference type="ARBA" id="ARBA00037928"/>
    </source>
</evidence>
<dbReference type="InterPro" id="IPR002932">
    <property type="entry name" value="Glu_synthdom"/>
</dbReference>
<dbReference type="SUPFAM" id="SSF51395">
    <property type="entry name" value="FMN-linked oxidoreductases"/>
    <property type="match status" value="1"/>
</dbReference>
<sequence>MTVLSTATVTAVVASGWLCSVQSFAPSSLDSSSTASVGSSTNTPQYRSYDSAFFGGSRRQHAAFSSPATYVSPTRRMAFTDRTSDTSNMFDGPMSLVKERDACGVGFIANVNEEFGTHKVVQEGLHALDCMEHRGACGGDDVSGDGAGVMTEIPWKLLSEYTSESCSRPGVAQVFLPRDEERRNAVKKVIEDVCAANELEFIGWREVPTDESVLGEMARAVVPSVWQFFVKNPVRLFNDDASRDGFERTLYLVRRRIDVERANRGLVWDDDDGEVYIASMSSRTIVYKGMVQGCVLPQFYKDLTNPLYTSKFVIYHRRFSTNTVPRWPLAQPMRVLGHNGEINTLLGNLNWIKAREASKISECSVEDLVDYDNTESIVQFCNTQDMPSALDPLVDEGRSDSANLDGVFDLMCKSRHRAACALMALVPTAYRDEPALKNNPEIVDFYKFHGGILEAWDGPALLAFSDGKSVGASLDRNGLRPARYSRTEDGTVYMMSETGVIPNLDEKTIVEKGRLGPGQMISVDLVTGEFKDNIQIKSEIASRHPYGEWIKKQAKYVNYLPFPEERSYDDNGATFAQSSYGWGIEDIGMQIADMAGAGKETTYSMGDDAPIAALSERPHTTYNYFKQRFAQVTNPPIDPLREGVVMSLAMTLGKKESIYNVSERGARLIHLDSPLLNGAELDRVKEMAADDQGGFKNVVISTRYDIADGPEGLQKHIDAICEEAARQVRIGVEVLILSDKADIDTLKTTTYIPPMLAVGAVHHRLIKDGLRMDTGIVIETGSAWSTHHYACLVGYGANAVHPYVALETVKQWHGNKKTQNQMKAGRLVKTTLSEAQENYRTAVNNGLLKILSKIGISLLTSYSGAQIFEAVGIGDKVIDTCFIGTTSRVGGMSFEDIANETIMMRADATEKKLKLVNYGYYKPVGKGGEYHANSSDLARALHNAIGLDKNVFGEKREGLENGGVKPAVAANYDIFQKSLSEGPIANIRDLLDFDSDREPIPLDEVESVEEIMKKFCTGAMSLGALSREAHETLAIAVNRVGGKSNSGEGGEDTLRVKDIMDVDENGDSASFPHLSGLKNGDSANSFVHQIASGRFGVTPEFLVTGKQLEIKMAQGAKPGEGGQLPGPKVSKYIAGLRASKEGVTLISPPPHHDIYSIEDLAQLIHDLHAINEKAGVSVKLVSSIGIGTVSCGVAKAAADVIQISGGDGGTGASPLSSIKHAGMPWEFGLAEAHSALVNTNLRGRVTLRVDGGIRTGRDILIANLLGAEEFGFGTIAMIAEGCIMARVCHLNTCPVGVTSQKEELRKKFPGTPEHVVNFFQFVAMETRELLAHIGYKSLDEVIGRADLLKGSESQISRIAKTKNIRLGDFFSGVPDVRENRGWLKTEEGGDKAERVHINGFSSELDREICANEDIKKVISENSGKASVAVKIYNTDRSTGAMLSGDIARQHGNRNFAGQIDVTFTGSAGQSFGALSLPGMNLRLVGEGNDYVGKGMHGGEITVVPVEGVQFAPEDSSIVGNACLYGATGGDFHANGRAGERFCVRNSGAFATVEGTGDHCLEYMTGGVAVVLGSVGRNVGAGMTGGLGYFYDEVGDFEEKLNKEIVKMQRVKTNEGEAQLKTIIERHFKKTNSQKAKKILDNWDEELKKFWQVYPPSEAKSPLVKDAIAEELLRVSAAAPIGEACFLPDGANFSPEQTSRCAD</sequence>
<dbReference type="NCBIfam" id="NF008730">
    <property type="entry name" value="PRK11750.1"/>
    <property type="match status" value="1"/>
</dbReference>
<dbReference type="CDD" id="cd00982">
    <property type="entry name" value="gltB_C"/>
    <property type="match status" value="1"/>
</dbReference>
<evidence type="ECO:0000256" key="7">
    <source>
        <dbReference type="ARBA" id="ARBA00022630"/>
    </source>
</evidence>
<evidence type="ECO:0000256" key="2">
    <source>
        <dbReference type="ARBA" id="ARBA00001927"/>
    </source>
</evidence>
<dbReference type="Gene3D" id="3.20.20.70">
    <property type="entry name" value="Aldolase class I"/>
    <property type="match status" value="2"/>
</dbReference>
<dbReference type="Gene3D" id="3.60.20.10">
    <property type="entry name" value="Glutamine Phosphoribosylpyrophosphate, subunit 1, domain 1"/>
    <property type="match status" value="1"/>
</dbReference>
<evidence type="ECO:0000256" key="18">
    <source>
        <dbReference type="SAM" id="SignalP"/>
    </source>
</evidence>
<feature type="signal peptide" evidence="18">
    <location>
        <begin position="1"/>
        <end position="23"/>
    </location>
</feature>
<comment type="pathway">
    <text evidence="16">Amino-acid biosynthesis; L-glutamate biosynthesis via GLT pathway; L-glutamate from 2-oxoglutarate and L-glutamine (ferredoxin route): step 1/1.</text>
</comment>
<dbReference type="InterPro" id="IPR029055">
    <property type="entry name" value="Ntn_hydrolases_N"/>
</dbReference>
<comment type="pathway">
    <text evidence="4">Nitrogen metabolism.</text>
</comment>
<dbReference type="InterPro" id="IPR017932">
    <property type="entry name" value="GATase_2_dom"/>
</dbReference>
<evidence type="ECO:0000256" key="8">
    <source>
        <dbReference type="ARBA" id="ARBA00022643"/>
    </source>
</evidence>
<keyword evidence="13" id="KW-0411">Iron-sulfur</keyword>
<keyword evidence="18" id="KW-0732">Signal</keyword>
<dbReference type="GO" id="GO:0016041">
    <property type="term" value="F:glutamate synthase (ferredoxin) activity"/>
    <property type="evidence" value="ECO:0007669"/>
    <property type="project" value="UniProtKB-EC"/>
</dbReference>
<dbReference type="PANTHER" id="PTHR11938">
    <property type="entry name" value="FAD NADPH DEHYDROGENASE/OXIDOREDUCTASE"/>
    <property type="match status" value="1"/>
</dbReference>
<organism evidence="20">
    <name type="scientific">Corethron hystrix</name>
    <dbReference type="NCBI Taxonomy" id="216773"/>
    <lineage>
        <taxon>Eukaryota</taxon>
        <taxon>Sar</taxon>
        <taxon>Stramenopiles</taxon>
        <taxon>Ochrophyta</taxon>
        <taxon>Bacillariophyta</taxon>
        <taxon>Coscinodiscophyceae</taxon>
        <taxon>Corethrophycidae</taxon>
        <taxon>Corethrales</taxon>
        <taxon>Corethraceae</taxon>
        <taxon>Corethron</taxon>
    </lineage>
</organism>
<feature type="domain" description="Glutamine amidotransferase type-2" evidence="19">
    <location>
        <begin position="103"/>
        <end position="526"/>
    </location>
</feature>
<comment type="similarity">
    <text evidence="5">Belongs to the glutamate synthase family.</text>
</comment>
<dbReference type="Pfam" id="PF01493">
    <property type="entry name" value="GXGXG"/>
    <property type="match status" value="1"/>
</dbReference>
<dbReference type="InterPro" id="IPR036485">
    <property type="entry name" value="Glu_synth_asu_C_sf"/>
</dbReference>
<evidence type="ECO:0000256" key="5">
    <source>
        <dbReference type="ARBA" id="ARBA00009716"/>
    </source>
</evidence>
<accession>A0A7S1BMF4</accession>
<evidence type="ECO:0000256" key="4">
    <source>
        <dbReference type="ARBA" id="ARBA00004909"/>
    </source>
</evidence>
<dbReference type="PANTHER" id="PTHR11938:SF133">
    <property type="entry name" value="GLUTAMATE SYNTHASE (NADH)"/>
    <property type="match status" value="1"/>
</dbReference>
<dbReference type="Pfam" id="PF04898">
    <property type="entry name" value="Glu_syn_central"/>
    <property type="match status" value="1"/>
</dbReference>
<reference evidence="20" key="1">
    <citation type="submission" date="2021-01" db="EMBL/GenBank/DDBJ databases">
        <authorList>
            <person name="Corre E."/>
            <person name="Pelletier E."/>
            <person name="Niang G."/>
            <person name="Scheremetjew M."/>
            <person name="Finn R."/>
            <person name="Kale V."/>
            <person name="Holt S."/>
            <person name="Cochrane G."/>
            <person name="Meng A."/>
            <person name="Brown T."/>
            <person name="Cohen L."/>
        </authorList>
    </citation>
    <scope>NUCLEOTIDE SEQUENCE</scope>
    <source>
        <strain evidence="20">308</strain>
    </source>
</reference>
<keyword evidence="10" id="KW-0315">Glutamine amidotransferase</keyword>
<evidence type="ECO:0000256" key="3">
    <source>
        <dbReference type="ARBA" id="ARBA00004802"/>
    </source>
</evidence>
<dbReference type="GO" id="GO:0006537">
    <property type="term" value="P:glutamate biosynthetic process"/>
    <property type="evidence" value="ECO:0007669"/>
    <property type="project" value="UniProtKB-KW"/>
</dbReference>
<feature type="chain" id="PRO_5030957126" description="glutamate synthase (ferredoxin)" evidence="18">
    <location>
        <begin position="24"/>
        <end position="1702"/>
    </location>
</feature>
<evidence type="ECO:0000256" key="6">
    <source>
        <dbReference type="ARBA" id="ARBA00022605"/>
    </source>
</evidence>
<evidence type="ECO:0000256" key="12">
    <source>
        <dbReference type="ARBA" id="ARBA00023004"/>
    </source>
</evidence>
<dbReference type="Pfam" id="PF01645">
    <property type="entry name" value="Glu_synthase"/>
    <property type="match status" value="1"/>
</dbReference>
<evidence type="ECO:0000256" key="10">
    <source>
        <dbReference type="ARBA" id="ARBA00022962"/>
    </source>
</evidence>
<evidence type="ECO:0000256" key="17">
    <source>
        <dbReference type="ARBA" id="ARBA00039085"/>
    </source>
</evidence>
<dbReference type="UniPathway" id="UPA00045"/>
<dbReference type="InterPro" id="IPR050711">
    <property type="entry name" value="ET-N_metabolism_enzyme"/>
</dbReference>
<gene>
    <name evidence="20" type="ORF">CHYS00102_LOCUS16991</name>
</gene>
<keyword evidence="6" id="KW-0028">Amino-acid biosynthesis</keyword>
<dbReference type="SUPFAM" id="SSF69336">
    <property type="entry name" value="Alpha subunit of glutamate synthase, C-terminal domain"/>
    <property type="match status" value="1"/>
</dbReference>
<dbReference type="Gene3D" id="2.160.20.60">
    <property type="entry name" value="Glutamate synthase, alpha subunit, C-terminal domain"/>
    <property type="match status" value="1"/>
</dbReference>
<dbReference type="Pfam" id="PF00310">
    <property type="entry name" value="GATase_2"/>
    <property type="match status" value="1"/>
</dbReference>
<dbReference type="InterPro" id="IPR013785">
    <property type="entry name" value="Aldolase_TIM"/>
</dbReference>
<dbReference type="GO" id="GO:0051538">
    <property type="term" value="F:3 iron, 4 sulfur cluster binding"/>
    <property type="evidence" value="ECO:0007669"/>
    <property type="project" value="UniProtKB-KW"/>
</dbReference>
<evidence type="ECO:0000259" key="19">
    <source>
        <dbReference type="PROSITE" id="PS51278"/>
    </source>
</evidence>
<keyword evidence="8" id="KW-0288">FMN</keyword>